<name>A0A9P0LVA8_ACAOB</name>
<dbReference type="PROSITE" id="PS50158">
    <property type="entry name" value="ZF_CCHC"/>
    <property type="match status" value="1"/>
</dbReference>
<dbReference type="AlphaFoldDB" id="A0A9P0LVA8"/>
<gene>
    <name evidence="7" type="ORF">ACAOBT_LOCUS24815</name>
</gene>
<evidence type="ECO:0008006" key="9">
    <source>
        <dbReference type="Google" id="ProtNLM"/>
    </source>
</evidence>
<keyword evidence="1" id="KW-0479">Metal-binding</keyword>
<organism evidence="7 8">
    <name type="scientific">Acanthoscelides obtectus</name>
    <name type="common">Bean weevil</name>
    <name type="synonym">Bruchus obtectus</name>
    <dbReference type="NCBI Taxonomy" id="200917"/>
    <lineage>
        <taxon>Eukaryota</taxon>
        <taxon>Metazoa</taxon>
        <taxon>Ecdysozoa</taxon>
        <taxon>Arthropoda</taxon>
        <taxon>Hexapoda</taxon>
        <taxon>Insecta</taxon>
        <taxon>Pterygota</taxon>
        <taxon>Neoptera</taxon>
        <taxon>Endopterygota</taxon>
        <taxon>Coleoptera</taxon>
        <taxon>Polyphaga</taxon>
        <taxon>Cucujiformia</taxon>
        <taxon>Chrysomeloidea</taxon>
        <taxon>Chrysomelidae</taxon>
        <taxon>Bruchinae</taxon>
        <taxon>Bruchini</taxon>
        <taxon>Acanthoscelides</taxon>
    </lineage>
</organism>
<keyword evidence="3" id="KW-0862">Zinc</keyword>
<dbReference type="Proteomes" id="UP001152888">
    <property type="component" value="Unassembled WGS sequence"/>
</dbReference>
<dbReference type="EMBL" id="CAKOFQ010007355">
    <property type="protein sequence ID" value="CAH1999152.1"/>
    <property type="molecule type" value="Genomic_DNA"/>
</dbReference>
<dbReference type="PROSITE" id="PS01359">
    <property type="entry name" value="ZF_PHD_1"/>
    <property type="match status" value="1"/>
</dbReference>
<accession>A0A9P0LVA8</accession>
<keyword evidence="8" id="KW-1185">Reference proteome</keyword>
<proteinExistence type="predicted"/>
<dbReference type="PROSITE" id="PS50016">
    <property type="entry name" value="ZF_PHD_2"/>
    <property type="match status" value="1"/>
</dbReference>
<comment type="caution">
    <text evidence="7">The sequence shown here is derived from an EMBL/GenBank/DDBJ whole genome shotgun (WGS) entry which is preliminary data.</text>
</comment>
<feature type="domain" description="PHD-type" evidence="5">
    <location>
        <begin position="11"/>
        <end position="66"/>
    </location>
</feature>
<dbReference type="SUPFAM" id="SSF57756">
    <property type="entry name" value="Retrovirus zinc finger-like domains"/>
    <property type="match status" value="1"/>
</dbReference>
<dbReference type="InterPro" id="IPR001878">
    <property type="entry name" value="Znf_CCHC"/>
</dbReference>
<dbReference type="GO" id="GO:0008270">
    <property type="term" value="F:zinc ion binding"/>
    <property type="evidence" value="ECO:0007669"/>
    <property type="project" value="UniProtKB-KW"/>
</dbReference>
<evidence type="ECO:0000313" key="7">
    <source>
        <dbReference type="EMBL" id="CAH1999152.1"/>
    </source>
</evidence>
<evidence type="ECO:0000256" key="2">
    <source>
        <dbReference type="ARBA" id="ARBA00022771"/>
    </source>
</evidence>
<dbReference type="InterPro" id="IPR019787">
    <property type="entry name" value="Znf_PHD-finger"/>
</dbReference>
<dbReference type="SUPFAM" id="SSF57903">
    <property type="entry name" value="FYVE/PHD zinc finger"/>
    <property type="match status" value="1"/>
</dbReference>
<sequence length="398" mass="45045">MSGKNKQPDIDMRCEACEEDIRKGSAKIKCCNLNCEVTLHQKCFLSIAKVIKLEKSDWLCKNCDEDSHTSTTTVISNSDGDVIKELAKVKSDVRLLTDLVNELKSTNKILLNKIEQITSSRFPDVQIQQNTELPVPYSQVVSKTVSNHSKSVLIITSNDQKESNSEVLNTVKANVNPAAEKISINGVKLIKNGMLISCSNEESLEKLKGVVQNKFNSKYKVTAPKPFKPRLLITDVDKSLDDRNTFLESIVQNNDYLADCDIKVISVLKLKYSLSYIVEVDPDVRKTIITRGFLYTSWKKCFVRDHISVIRCFSCSRFGHVKKDCKNKPVCSLCSNDHDEKDCNSVSKKCVNCCVYNNYMKSHSRDFKPYSVDHAASDRQCPCFLKKYAELKSRIDYG</sequence>
<dbReference type="InterPro" id="IPR036875">
    <property type="entry name" value="Znf_CCHC_sf"/>
</dbReference>
<dbReference type="InterPro" id="IPR019786">
    <property type="entry name" value="Zinc_finger_PHD-type_CS"/>
</dbReference>
<dbReference type="OrthoDB" id="6726709at2759"/>
<keyword evidence="2 4" id="KW-0863">Zinc-finger</keyword>
<evidence type="ECO:0000256" key="4">
    <source>
        <dbReference type="PROSITE-ProRule" id="PRU00047"/>
    </source>
</evidence>
<evidence type="ECO:0000313" key="8">
    <source>
        <dbReference type="Proteomes" id="UP001152888"/>
    </source>
</evidence>
<evidence type="ECO:0000256" key="1">
    <source>
        <dbReference type="ARBA" id="ARBA00022723"/>
    </source>
</evidence>
<evidence type="ECO:0000256" key="3">
    <source>
        <dbReference type="ARBA" id="ARBA00022833"/>
    </source>
</evidence>
<feature type="domain" description="CCHC-type" evidence="6">
    <location>
        <begin position="311"/>
        <end position="327"/>
    </location>
</feature>
<dbReference type="InterPro" id="IPR011011">
    <property type="entry name" value="Znf_FYVE_PHD"/>
</dbReference>
<protein>
    <recommendedName>
        <fullName evidence="9">CCHC-type domain-containing protein</fullName>
    </recommendedName>
</protein>
<dbReference type="GO" id="GO:0003676">
    <property type="term" value="F:nucleic acid binding"/>
    <property type="evidence" value="ECO:0007669"/>
    <property type="project" value="InterPro"/>
</dbReference>
<reference evidence="7" key="1">
    <citation type="submission" date="2022-03" db="EMBL/GenBank/DDBJ databases">
        <authorList>
            <person name="Sayadi A."/>
        </authorList>
    </citation>
    <scope>NUCLEOTIDE SEQUENCE</scope>
</reference>
<evidence type="ECO:0000259" key="6">
    <source>
        <dbReference type="PROSITE" id="PS50158"/>
    </source>
</evidence>
<evidence type="ECO:0000259" key="5">
    <source>
        <dbReference type="PROSITE" id="PS50016"/>
    </source>
</evidence>